<protein>
    <submittedName>
        <fullName evidence="1">Uncharacterized protein</fullName>
    </submittedName>
</protein>
<comment type="caution">
    <text evidence="1">The sequence shown here is derived from an EMBL/GenBank/DDBJ whole genome shotgun (WGS) entry which is preliminary data.</text>
</comment>
<feature type="non-terminal residue" evidence="1">
    <location>
        <position position="35"/>
    </location>
</feature>
<name>A0A820QV79_9BILA</name>
<organism evidence="1 2">
    <name type="scientific">Adineta steineri</name>
    <dbReference type="NCBI Taxonomy" id="433720"/>
    <lineage>
        <taxon>Eukaryota</taxon>
        <taxon>Metazoa</taxon>
        <taxon>Spiralia</taxon>
        <taxon>Gnathifera</taxon>
        <taxon>Rotifera</taxon>
        <taxon>Eurotatoria</taxon>
        <taxon>Bdelloidea</taxon>
        <taxon>Adinetida</taxon>
        <taxon>Adinetidae</taxon>
        <taxon>Adineta</taxon>
    </lineage>
</organism>
<sequence>MQKHPHYSSTVIPSSMWSDAERNNTTNSLIIPDDL</sequence>
<accession>A0A820QV79</accession>
<proteinExistence type="predicted"/>
<dbReference type="EMBL" id="CAJOAY010031888">
    <property type="protein sequence ID" value="CAF4428900.1"/>
    <property type="molecule type" value="Genomic_DNA"/>
</dbReference>
<gene>
    <name evidence="1" type="ORF">OKA104_LOCUS52960</name>
</gene>
<dbReference type="Proteomes" id="UP000663881">
    <property type="component" value="Unassembled WGS sequence"/>
</dbReference>
<reference evidence="1" key="1">
    <citation type="submission" date="2021-02" db="EMBL/GenBank/DDBJ databases">
        <authorList>
            <person name="Nowell W R."/>
        </authorList>
    </citation>
    <scope>NUCLEOTIDE SEQUENCE</scope>
</reference>
<evidence type="ECO:0000313" key="1">
    <source>
        <dbReference type="EMBL" id="CAF4428900.1"/>
    </source>
</evidence>
<evidence type="ECO:0000313" key="2">
    <source>
        <dbReference type="Proteomes" id="UP000663881"/>
    </source>
</evidence>
<dbReference type="AlphaFoldDB" id="A0A820QV79"/>